<dbReference type="RefSeq" id="WP_038041068.1">
    <property type="nucleotide sequence ID" value="NZ_ML214267.1"/>
</dbReference>
<evidence type="ECO:0008006" key="5">
    <source>
        <dbReference type="Google" id="ProtNLM"/>
    </source>
</evidence>
<feature type="compositionally biased region" description="Polar residues" evidence="1">
    <location>
        <begin position="173"/>
        <end position="182"/>
    </location>
</feature>
<proteinExistence type="predicted"/>
<evidence type="ECO:0000313" key="3">
    <source>
        <dbReference type="EMBL" id="TFU14498.1"/>
    </source>
</evidence>
<feature type="transmembrane region" description="Helical" evidence="2">
    <location>
        <begin position="90"/>
        <end position="111"/>
    </location>
</feature>
<accession>A0ABY2K7I4</accession>
<dbReference type="Proteomes" id="UP000297244">
    <property type="component" value="Unassembled WGS sequence"/>
</dbReference>
<keyword evidence="2" id="KW-0812">Transmembrane</keyword>
<keyword evidence="2" id="KW-0472">Membrane</keyword>
<evidence type="ECO:0000256" key="1">
    <source>
        <dbReference type="SAM" id="MobiDB-lite"/>
    </source>
</evidence>
<reference evidence="3 4" key="1">
    <citation type="submission" date="2019-03" db="EMBL/GenBank/DDBJ databases">
        <title>Thermus tengchongensis species for the arsenic transformation mechanism.</title>
        <authorList>
            <person name="Yuan G.C."/>
        </authorList>
    </citation>
    <scope>NUCLEOTIDE SEQUENCE [LARGE SCALE GENOMIC DNA]</scope>
    <source>
        <strain evidence="3 4">15Y</strain>
    </source>
</reference>
<keyword evidence="2" id="KW-1133">Transmembrane helix</keyword>
<gene>
    <name evidence="3" type="ORF">E0489_12240</name>
</gene>
<name>A0ABY2K7I4_9DEIN</name>
<feature type="compositionally biased region" description="Pro residues" evidence="1">
    <location>
        <begin position="188"/>
        <end position="197"/>
    </location>
</feature>
<organism evidence="3 4">
    <name type="scientific">Thermus tengchongensis</name>
    <dbReference type="NCBI Taxonomy" id="1214928"/>
    <lineage>
        <taxon>Bacteria</taxon>
        <taxon>Thermotogati</taxon>
        <taxon>Deinococcota</taxon>
        <taxon>Deinococci</taxon>
        <taxon>Thermales</taxon>
        <taxon>Thermaceae</taxon>
        <taxon>Thermus</taxon>
    </lineage>
</organism>
<sequence>MEPGFHLLYARRLAWRHRLLLALPLALLGFLHPFFALASLLPFLLPARLWEGRALQEIARTSLAYPTALAYGEERLWQEARRVPMKLPPFPSGLLLAYLLALLLALALAAWRSSAGPGSPWTLPGSERPLGPERAPSPSGGAVGQEKPGPPGETPQAPAEAPSPRPGEAPSAGQASPQGPQENSGPGTPSPNTPGNPSPGGGTYPSPPGRAEGSPGRAEGLGAGRETSPSQEGPGEAAPKGPGTSGPGPQVAGPTLSPPPEAKGRGEGLLQPGVEVGAAPLPSPWGQGQPPKAVRRGVEVYLERTPLSPEARELLQRYFSAP</sequence>
<feature type="region of interest" description="Disordered" evidence="1">
    <location>
        <begin position="117"/>
        <end position="292"/>
    </location>
</feature>
<keyword evidence="4" id="KW-1185">Reference proteome</keyword>
<dbReference type="EMBL" id="SKBL01000032">
    <property type="protein sequence ID" value="TFU14498.1"/>
    <property type="molecule type" value="Genomic_DNA"/>
</dbReference>
<feature type="compositionally biased region" description="Low complexity" evidence="1">
    <location>
        <begin position="232"/>
        <end position="242"/>
    </location>
</feature>
<comment type="caution">
    <text evidence="3">The sequence shown here is derived from an EMBL/GenBank/DDBJ whole genome shotgun (WGS) entry which is preliminary data.</text>
</comment>
<protein>
    <recommendedName>
        <fullName evidence="5">DUF2062 domain-containing protein</fullName>
    </recommendedName>
</protein>
<evidence type="ECO:0000256" key="2">
    <source>
        <dbReference type="SAM" id="Phobius"/>
    </source>
</evidence>
<evidence type="ECO:0000313" key="4">
    <source>
        <dbReference type="Proteomes" id="UP000297244"/>
    </source>
</evidence>